<feature type="region of interest" description="Disordered" evidence="1">
    <location>
        <begin position="130"/>
        <end position="170"/>
    </location>
</feature>
<reference evidence="2 3" key="1">
    <citation type="submission" date="2019-04" db="EMBL/GenBank/DDBJ databases">
        <title>Streptomyces oryziradicis sp. nov., a novel actinomycete isolated from rhizosphere soil of rice (Oryza sativa L.).</title>
        <authorList>
            <person name="Li C."/>
        </authorList>
    </citation>
    <scope>NUCLEOTIDE SEQUENCE [LARGE SCALE GENOMIC DNA]</scope>
    <source>
        <strain evidence="2 3">NEAU-C40</strain>
    </source>
</reference>
<evidence type="ECO:0000313" key="2">
    <source>
        <dbReference type="EMBL" id="TJZ94494.1"/>
    </source>
</evidence>
<gene>
    <name evidence="2" type="ORF">FCI23_53570</name>
</gene>
<dbReference type="RefSeq" id="WP_136731427.1">
    <property type="nucleotide sequence ID" value="NZ_SUMC01000217.1"/>
</dbReference>
<evidence type="ECO:0000313" key="3">
    <source>
        <dbReference type="Proteomes" id="UP000305778"/>
    </source>
</evidence>
<dbReference type="AlphaFoldDB" id="A0A4U0S1S7"/>
<proteinExistence type="predicted"/>
<dbReference type="Proteomes" id="UP000305778">
    <property type="component" value="Unassembled WGS sequence"/>
</dbReference>
<name>A0A4U0S1S7_9ACTN</name>
<keyword evidence="3" id="KW-1185">Reference proteome</keyword>
<evidence type="ECO:0000256" key="1">
    <source>
        <dbReference type="SAM" id="MobiDB-lite"/>
    </source>
</evidence>
<sequence>MTASARCAHLQLAADLYAAGVATMRTAACRMSCAASYARTASRGGWRARPSAARAHCSTCCSSVVCCPSWIRRHLPGDYEKKRFRVHLARETADLVPPVGQVRFDLHQRLAEWTREMERAVAARREAVAHRLEQQDSVPVGQRCGRSRPHWTAAPRWPAASSGGEPGAWD</sequence>
<organism evidence="2 3">
    <name type="scientific">Actinacidiphila oryziradicis</name>
    <dbReference type="NCBI Taxonomy" id="2571141"/>
    <lineage>
        <taxon>Bacteria</taxon>
        <taxon>Bacillati</taxon>
        <taxon>Actinomycetota</taxon>
        <taxon>Actinomycetes</taxon>
        <taxon>Kitasatosporales</taxon>
        <taxon>Streptomycetaceae</taxon>
        <taxon>Actinacidiphila</taxon>
    </lineage>
</organism>
<comment type="caution">
    <text evidence="2">The sequence shown here is derived from an EMBL/GenBank/DDBJ whole genome shotgun (WGS) entry which is preliminary data.</text>
</comment>
<dbReference type="EMBL" id="SUMC01000217">
    <property type="protein sequence ID" value="TJZ94494.1"/>
    <property type="molecule type" value="Genomic_DNA"/>
</dbReference>
<protein>
    <submittedName>
        <fullName evidence="2">Uncharacterized protein</fullName>
    </submittedName>
</protein>
<accession>A0A4U0S1S7</accession>